<comment type="function">
    <text evidence="7">Activator of cell division through the inhibition of FtsZ GTPase activity, therefore promoting FtsZ assembly into bundles of protofilaments necessary for the formation of the division Z ring. It is recruited early at mid-cell but it is not essential for cell division.</text>
</comment>
<keyword evidence="5" id="KW-0717">Septation</keyword>
<name>A0A3D9YVE9_9HYPH</name>
<evidence type="ECO:0000256" key="8">
    <source>
        <dbReference type="ARBA" id="ARBA00026068"/>
    </source>
</evidence>
<feature type="coiled-coil region" evidence="10">
    <location>
        <begin position="56"/>
        <end position="90"/>
    </location>
</feature>
<evidence type="ECO:0000256" key="4">
    <source>
        <dbReference type="ARBA" id="ARBA00022618"/>
    </source>
</evidence>
<dbReference type="GO" id="GO:0032153">
    <property type="term" value="C:cell division site"/>
    <property type="evidence" value="ECO:0007669"/>
    <property type="project" value="TreeGrafter"/>
</dbReference>
<organism evidence="11 12">
    <name type="scientific">Methylovirgula ligni</name>
    <dbReference type="NCBI Taxonomy" id="569860"/>
    <lineage>
        <taxon>Bacteria</taxon>
        <taxon>Pseudomonadati</taxon>
        <taxon>Pseudomonadota</taxon>
        <taxon>Alphaproteobacteria</taxon>
        <taxon>Hyphomicrobiales</taxon>
        <taxon>Beijerinckiaceae</taxon>
        <taxon>Methylovirgula</taxon>
    </lineage>
</organism>
<evidence type="ECO:0000256" key="10">
    <source>
        <dbReference type="SAM" id="Coils"/>
    </source>
</evidence>
<dbReference type="Gene3D" id="3.30.160.880">
    <property type="entry name" value="Cell division protein ZapA protomer, N-terminal domain"/>
    <property type="match status" value="1"/>
</dbReference>
<dbReference type="GO" id="GO:0000917">
    <property type="term" value="P:division septum assembly"/>
    <property type="evidence" value="ECO:0007669"/>
    <property type="project" value="UniProtKB-KW"/>
</dbReference>
<dbReference type="InterPro" id="IPR042233">
    <property type="entry name" value="Cell_div_ZapA_N"/>
</dbReference>
<gene>
    <name evidence="11" type="ORF">DES32_2548</name>
</gene>
<dbReference type="InterPro" id="IPR007838">
    <property type="entry name" value="Cell_div_ZapA-like"/>
</dbReference>
<keyword evidence="3" id="KW-0963">Cytoplasm</keyword>
<dbReference type="RefSeq" id="WP_115837021.1">
    <property type="nucleotide sequence ID" value="NZ_CP025086.1"/>
</dbReference>
<dbReference type="Proteomes" id="UP000256900">
    <property type="component" value="Unassembled WGS sequence"/>
</dbReference>
<dbReference type="GO" id="GO:0005829">
    <property type="term" value="C:cytosol"/>
    <property type="evidence" value="ECO:0007669"/>
    <property type="project" value="TreeGrafter"/>
</dbReference>
<protein>
    <recommendedName>
        <fullName evidence="2">Cell division protein ZapA</fullName>
    </recommendedName>
    <alternativeName>
        <fullName evidence="9">Z ring-associated protein ZapA</fullName>
    </alternativeName>
</protein>
<keyword evidence="6" id="KW-0131">Cell cycle</keyword>
<accession>A0A3D9YVE9</accession>
<evidence type="ECO:0000256" key="6">
    <source>
        <dbReference type="ARBA" id="ARBA00023306"/>
    </source>
</evidence>
<evidence type="ECO:0000313" key="12">
    <source>
        <dbReference type="Proteomes" id="UP000256900"/>
    </source>
</evidence>
<proteinExistence type="predicted"/>
<dbReference type="GO" id="GO:0030428">
    <property type="term" value="C:cell septum"/>
    <property type="evidence" value="ECO:0007669"/>
    <property type="project" value="TreeGrafter"/>
</dbReference>
<comment type="caution">
    <text evidence="11">The sequence shown here is derived from an EMBL/GenBank/DDBJ whole genome shotgun (WGS) entry which is preliminary data.</text>
</comment>
<evidence type="ECO:0000313" key="11">
    <source>
        <dbReference type="EMBL" id="REF86494.1"/>
    </source>
</evidence>
<dbReference type="GO" id="GO:0043093">
    <property type="term" value="P:FtsZ-dependent cytokinesis"/>
    <property type="evidence" value="ECO:0007669"/>
    <property type="project" value="TreeGrafter"/>
</dbReference>
<evidence type="ECO:0000256" key="9">
    <source>
        <dbReference type="ARBA" id="ARBA00033158"/>
    </source>
</evidence>
<dbReference type="AlphaFoldDB" id="A0A3D9YVE9"/>
<keyword evidence="10" id="KW-0175">Coiled coil</keyword>
<dbReference type="PANTHER" id="PTHR34981">
    <property type="entry name" value="CELL DIVISION PROTEIN ZAPA"/>
    <property type="match status" value="1"/>
</dbReference>
<dbReference type="PANTHER" id="PTHR34981:SF1">
    <property type="entry name" value="CELL DIVISION PROTEIN ZAPA"/>
    <property type="match status" value="1"/>
</dbReference>
<keyword evidence="12" id="KW-1185">Reference proteome</keyword>
<comment type="subcellular location">
    <subcellularLocation>
        <location evidence="1">Cytoplasm</location>
    </subcellularLocation>
</comment>
<reference evidence="11 12" key="1">
    <citation type="submission" date="2018-08" db="EMBL/GenBank/DDBJ databases">
        <title>Genomic Encyclopedia of Type Strains, Phase IV (KMG-IV): sequencing the most valuable type-strain genomes for metagenomic binning, comparative biology and taxonomic classification.</title>
        <authorList>
            <person name="Goeker M."/>
        </authorList>
    </citation>
    <scope>NUCLEOTIDE SEQUENCE [LARGE SCALE GENOMIC DNA]</scope>
    <source>
        <strain evidence="11 12">BW863</strain>
    </source>
</reference>
<evidence type="ECO:0000256" key="1">
    <source>
        <dbReference type="ARBA" id="ARBA00004496"/>
    </source>
</evidence>
<dbReference type="InterPro" id="IPR036192">
    <property type="entry name" value="Cell_div_ZapA-like_sf"/>
</dbReference>
<dbReference type="OrthoDB" id="9797575at2"/>
<evidence type="ECO:0000256" key="3">
    <source>
        <dbReference type="ARBA" id="ARBA00022490"/>
    </source>
</evidence>
<evidence type="ECO:0000256" key="5">
    <source>
        <dbReference type="ARBA" id="ARBA00023210"/>
    </source>
</evidence>
<evidence type="ECO:0000256" key="7">
    <source>
        <dbReference type="ARBA" id="ARBA00024910"/>
    </source>
</evidence>
<dbReference type="SUPFAM" id="SSF102829">
    <property type="entry name" value="Cell division protein ZapA-like"/>
    <property type="match status" value="1"/>
</dbReference>
<sequence>MAQVTVTIANHVYRVACGDGEEAHLRGLARQLDQRIEKLKSDFGEIGDQRLTIMAAITVADELAEARRRIAELEVEVVNLNSKETNLASEQDEWADKLADTLGEAAARIERLAGNLNGVSRG</sequence>
<keyword evidence="4 11" id="KW-0132">Cell division</keyword>
<dbReference type="Pfam" id="PF05164">
    <property type="entry name" value="ZapA"/>
    <property type="match status" value="1"/>
</dbReference>
<dbReference type="GO" id="GO:0000921">
    <property type="term" value="P:septin ring assembly"/>
    <property type="evidence" value="ECO:0007669"/>
    <property type="project" value="TreeGrafter"/>
</dbReference>
<evidence type="ECO:0000256" key="2">
    <source>
        <dbReference type="ARBA" id="ARBA00015195"/>
    </source>
</evidence>
<dbReference type="EMBL" id="QUMO01000003">
    <property type="protein sequence ID" value="REF86494.1"/>
    <property type="molecule type" value="Genomic_DNA"/>
</dbReference>
<comment type="subunit">
    <text evidence="8">Homodimer. Interacts with FtsZ.</text>
</comment>